<evidence type="ECO:0000259" key="9">
    <source>
        <dbReference type="Pfam" id="PF13231"/>
    </source>
</evidence>
<dbReference type="PANTHER" id="PTHR33908">
    <property type="entry name" value="MANNOSYLTRANSFERASE YKCB-RELATED"/>
    <property type="match status" value="1"/>
</dbReference>
<evidence type="ECO:0000256" key="3">
    <source>
        <dbReference type="ARBA" id="ARBA00022676"/>
    </source>
</evidence>
<evidence type="ECO:0000256" key="2">
    <source>
        <dbReference type="ARBA" id="ARBA00022475"/>
    </source>
</evidence>
<evidence type="ECO:0000256" key="4">
    <source>
        <dbReference type="ARBA" id="ARBA00022679"/>
    </source>
</evidence>
<feature type="transmembrane region" description="Helical" evidence="8">
    <location>
        <begin position="135"/>
        <end position="153"/>
    </location>
</feature>
<protein>
    <recommendedName>
        <fullName evidence="9">Glycosyltransferase RgtA/B/C/D-like domain-containing protein</fullName>
    </recommendedName>
</protein>
<keyword evidence="5 8" id="KW-0812">Transmembrane</keyword>
<dbReference type="GO" id="GO:0005886">
    <property type="term" value="C:plasma membrane"/>
    <property type="evidence" value="ECO:0007669"/>
    <property type="project" value="UniProtKB-SubCell"/>
</dbReference>
<gene>
    <name evidence="10" type="ORF">FHS12_004328</name>
</gene>
<comment type="caution">
    <text evidence="10">The sequence shown here is derived from an EMBL/GenBank/DDBJ whole genome shotgun (WGS) entry which is preliminary data.</text>
</comment>
<evidence type="ECO:0000256" key="5">
    <source>
        <dbReference type="ARBA" id="ARBA00022692"/>
    </source>
</evidence>
<keyword evidence="11" id="KW-1185">Reference proteome</keyword>
<sequence length="552" mass="60229">MPTVHLPRRPFLPDHREEGEGRIRLLLGALLTGSFALRLVGIDHGLPQVYNPDEELHFVPQAAAAADGDLNPGYFQNPSALTYLLAIVLRVVYIGHDVTERLAADPGEIFLVSRVVVAALATVLVYLVYRLGRRLYGAAAGLIAGALLGFAFLPVFYSHQALNDIVTLIPVTLAVWASLRAYEDGRLADFTLAGAMVGLAAGTKYSAGPIALVVGLAGLLRLLERKDQLRPTLIALVCSGVFCFAAFVLVNPFLVIDFDYAIRQYSGQSAQLPAGKIGQSGAAWSYYPYSLIWGLGAVPVAMALLGAISGLRSDRSRTLLLVLFPVVLYLYASTQGRFFARWMLPTYPILAVLAGLGAVVLATWVARRLAARGRTRVAGLALPTVALLVLAQPLADSVRSSVILTRTDTRTLALDHIREHLPPGARIVVEPAFPAAYLDFADVVPRPVERPFQEYESRLRPELVDTYREEGYCWVLVTSHQRDRGLAAGLSDAAAYYDRLRREADQIVTMSPYRDGASAPKFSFDFSYDWYPLAFERPGPEIEIVSLSDCTG</sequence>
<organism evidence="10 11">
    <name type="scientific">Nocardioides albus</name>
    <dbReference type="NCBI Taxonomy" id="1841"/>
    <lineage>
        <taxon>Bacteria</taxon>
        <taxon>Bacillati</taxon>
        <taxon>Actinomycetota</taxon>
        <taxon>Actinomycetes</taxon>
        <taxon>Propionibacteriales</taxon>
        <taxon>Nocardioidaceae</taxon>
        <taxon>Nocardioides</taxon>
    </lineage>
</organism>
<feature type="transmembrane region" description="Helical" evidence="8">
    <location>
        <begin position="80"/>
        <end position="99"/>
    </location>
</feature>
<evidence type="ECO:0000256" key="6">
    <source>
        <dbReference type="ARBA" id="ARBA00022989"/>
    </source>
</evidence>
<keyword evidence="7 8" id="KW-0472">Membrane</keyword>
<feature type="transmembrane region" description="Helical" evidence="8">
    <location>
        <begin position="111"/>
        <end position="129"/>
    </location>
</feature>
<evidence type="ECO:0000313" key="11">
    <source>
        <dbReference type="Proteomes" id="UP000577707"/>
    </source>
</evidence>
<evidence type="ECO:0000313" key="10">
    <source>
        <dbReference type="EMBL" id="MBB3091358.1"/>
    </source>
</evidence>
<dbReference type="RefSeq" id="WP_183549305.1">
    <property type="nucleotide sequence ID" value="NZ_BMQT01000011.1"/>
</dbReference>
<evidence type="ECO:0000256" key="1">
    <source>
        <dbReference type="ARBA" id="ARBA00004651"/>
    </source>
</evidence>
<feature type="domain" description="Glycosyltransferase RgtA/B/C/D-like" evidence="9">
    <location>
        <begin position="113"/>
        <end position="244"/>
    </location>
</feature>
<reference evidence="10 11" key="1">
    <citation type="submission" date="2020-08" db="EMBL/GenBank/DDBJ databases">
        <title>Genomic Encyclopedia of Type Strains, Phase III (KMG-III): the genomes of soil and plant-associated and newly described type strains.</title>
        <authorList>
            <person name="Whitman W."/>
        </authorList>
    </citation>
    <scope>NUCLEOTIDE SEQUENCE [LARGE SCALE GENOMIC DNA]</scope>
    <source>
        <strain evidence="10 11">CECT 3302</strain>
    </source>
</reference>
<dbReference type="InterPro" id="IPR050297">
    <property type="entry name" value="LipidA_mod_glycosyltrf_83"/>
</dbReference>
<dbReference type="InterPro" id="IPR038731">
    <property type="entry name" value="RgtA/B/C-like"/>
</dbReference>
<keyword evidence="2" id="KW-1003">Cell membrane</keyword>
<dbReference type="GO" id="GO:0016763">
    <property type="term" value="F:pentosyltransferase activity"/>
    <property type="evidence" value="ECO:0007669"/>
    <property type="project" value="TreeGrafter"/>
</dbReference>
<keyword evidence="3" id="KW-0328">Glycosyltransferase</keyword>
<dbReference type="Proteomes" id="UP000577707">
    <property type="component" value="Unassembled WGS sequence"/>
</dbReference>
<evidence type="ECO:0000256" key="8">
    <source>
        <dbReference type="SAM" id="Phobius"/>
    </source>
</evidence>
<accession>A0A7W5FAJ3</accession>
<keyword evidence="6 8" id="KW-1133">Transmembrane helix</keyword>
<feature type="transmembrane region" description="Helical" evidence="8">
    <location>
        <begin position="232"/>
        <end position="256"/>
    </location>
</feature>
<dbReference type="AlphaFoldDB" id="A0A7W5FAJ3"/>
<feature type="transmembrane region" description="Helical" evidence="8">
    <location>
        <begin position="286"/>
        <end position="307"/>
    </location>
</feature>
<dbReference type="GO" id="GO:0009103">
    <property type="term" value="P:lipopolysaccharide biosynthetic process"/>
    <property type="evidence" value="ECO:0007669"/>
    <property type="project" value="UniProtKB-ARBA"/>
</dbReference>
<proteinExistence type="predicted"/>
<dbReference type="Pfam" id="PF13231">
    <property type="entry name" value="PMT_2"/>
    <property type="match status" value="1"/>
</dbReference>
<evidence type="ECO:0000256" key="7">
    <source>
        <dbReference type="ARBA" id="ARBA00023136"/>
    </source>
</evidence>
<feature type="transmembrane region" description="Helical" evidence="8">
    <location>
        <begin position="346"/>
        <end position="365"/>
    </location>
</feature>
<keyword evidence="4" id="KW-0808">Transferase</keyword>
<name>A0A7W5FAJ3_9ACTN</name>
<feature type="transmembrane region" description="Helical" evidence="8">
    <location>
        <begin position="319"/>
        <end position="340"/>
    </location>
</feature>
<dbReference type="EMBL" id="JACHXG010000010">
    <property type="protein sequence ID" value="MBB3091358.1"/>
    <property type="molecule type" value="Genomic_DNA"/>
</dbReference>
<comment type="subcellular location">
    <subcellularLocation>
        <location evidence="1">Cell membrane</location>
        <topology evidence="1">Multi-pass membrane protein</topology>
    </subcellularLocation>
</comment>
<feature type="transmembrane region" description="Helical" evidence="8">
    <location>
        <begin position="202"/>
        <end position="220"/>
    </location>
</feature>
<dbReference type="PANTHER" id="PTHR33908:SF11">
    <property type="entry name" value="MEMBRANE PROTEIN"/>
    <property type="match status" value="1"/>
</dbReference>